<dbReference type="Gene3D" id="1.25.40.20">
    <property type="entry name" value="Ankyrin repeat-containing domain"/>
    <property type="match status" value="1"/>
</dbReference>
<keyword evidence="2" id="KW-0040">ANK repeat</keyword>
<dbReference type="InterPro" id="IPR050745">
    <property type="entry name" value="Multifunctional_regulatory"/>
</dbReference>
<dbReference type="InterPro" id="IPR002110">
    <property type="entry name" value="Ankyrin_rpt"/>
</dbReference>
<dbReference type="PANTHER" id="PTHR24189">
    <property type="entry name" value="MYOTROPHIN"/>
    <property type="match status" value="1"/>
</dbReference>
<reference evidence="3" key="1">
    <citation type="submission" date="2018-05" db="EMBL/GenBank/DDBJ databases">
        <authorList>
            <person name="Lanie J.A."/>
            <person name="Ng W.-L."/>
            <person name="Kazmierczak K.M."/>
            <person name="Andrzejewski T.M."/>
            <person name="Davidsen T.M."/>
            <person name="Wayne K.J."/>
            <person name="Tettelin H."/>
            <person name="Glass J.I."/>
            <person name="Rusch D."/>
            <person name="Podicherti R."/>
            <person name="Tsui H.-C.T."/>
            <person name="Winkler M.E."/>
        </authorList>
    </citation>
    <scope>NUCLEOTIDE SEQUENCE</scope>
</reference>
<evidence type="ECO:0000256" key="2">
    <source>
        <dbReference type="ARBA" id="ARBA00023043"/>
    </source>
</evidence>
<organism evidence="3">
    <name type="scientific">marine metagenome</name>
    <dbReference type="NCBI Taxonomy" id="408172"/>
    <lineage>
        <taxon>unclassified sequences</taxon>
        <taxon>metagenomes</taxon>
        <taxon>ecological metagenomes</taxon>
    </lineage>
</organism>
<dbReference type="PROSITE" id="PS50297">
    <property type="entry name" value="ANK_REP_REGION"/>
    <property type="match status" value="1"/>
</dbReference>
<evidence type="ECO:0000256" key="1">
    <source>
        <dbReference type="ARBA" id="ARBA00022737"/>
    </source>
</evidence>
<proteinExistence type="predicted"/>
<dbReference type="AlphaFoldDB" id="A0A382JMU2"/>
<gene>
    <name evidence="3" type="ORF">METZ01_LOCUS265920</name>
</gene>
<evidence type="ECO:0000313" key="3">
    <source>
        <dbReference type="EMBL" id="SVC13066.1"/>
    </source>
</evidence>
<dbReference type="EMBL" id="UINC01075157">
    <property type="protein sequence ID" value="SVC13066.1"/>
    <property type="molecule type" value="Genomic_DNA"/>
</dbReference>
<protein>
    <submittedName>
        <fullName evidence="3">Uncharacterized protein</fullName>
    </submittedName>
</protein>
<sequence>MMKHLLIIIIAAVLLVGCGPSVDIWGVAETGNIEAVKQHLNAGVDINAKGQYGMTSLNFAVWYSRKEIVELLIAKGANVIAIIETGDFKGKTSLDFATNPDNPTVSPETVGLLRKHGGKTSEELKAEGKMDGNLEIELLSIDPEKTL</sequence>
<dbReference type="Pfam" id="PF12796">
    <property type="entry name" value="Ank_2"/>
    <property type="match status" value="1"/>
</dbReference>
<dbReference type="PROSITE" id="PS51257">
    <property type="entry name" value="PROKAR_LIPOPROTEIN"/>
    <property type="match status" value="1"/>
</dbReference>
<dbReference type="PANTHER" id="PTHR24189:SF50">
    <property type="entry name" value="ANKYRIN REPEAT AND SOCS BOX PROTEIN 2"/>
    <property type="match status" value="1"/>
</dbReference>
<name>A0A382JMU2_9ZZZZ</name>
<dbReference type="PROSITE" id="PS50088">
    <property type="entry name" value="ANK_REPEAT"/>
    <property type="match status" value="1"/>
</dbReference>
<accession>A0A382JMU2</accession>
<dbReference type="InterPro" id="IPR036770">
    <property type="entry name" value="Ankyrin_rpt-contain_sf"/>
</dbReference>
<keyword evidence="1" id="KW-0677">Repeat</keyword>
<dbReference type="SUPFAM" id="SSF48403">
    <property type="entry name" value="Ankyrin repeat"/>
    <property type="match status" value="1"/>
</dbReference>